<sequence>MEIRIRITPHARIPPIIGRFVTKADAFPYTATPINTSPRFVSTSNETEKRERDGEEEEEEEEKEEEEEESRGPPGPKVDATTSTYDIKNVERCQSIFRAATISLAITGSHIGWTSPILPILKSTESHVPITSDDASWIASFYLLGTIPGCVLAAFIVDWLGRKTSLLIAGVPLTVGWLLIVIAWNPYVLYTSRFISGIGQGVVYVVCPMYIGEIADKEIRGSLGSFIKLMVTFGELYAHAVGPFVSYDCLAYVCLLIPLAFFLTFAWMPESPYFLLMRNRNECAMASLRTLKRNASEDQLEEELEQMQKTVIRDLSDQGRFRDLFSTPGNRRAVIISFGLQLILQFSGICAIESYTQEILEEGEAGLPASIAVILLSLFQLVAGVGAAVLVDRLGRRPLLLSTTLLGGISLTIAGTFYLLKTELAIDTAGYGWILHASVIFYELIIALGLNPLPYMMLGELFPTNVKGAAVSLANLVSSLLAFIVSKMYQVISDFCGVYAAFGWFAISCFLGVIFIVFVVPETKGKSLLEIQEELHCKKKSKRTGQEQKLKNEHIQIKIRSDTRILDYGTFGRELTSGRLRPGPIVKRRPHEQR</sequence>
<evidence type="ECO:0000256" key="9">
    <source>
        <dbReference type="RuleBase" id="RU003346"/>
    </source>
</evidence>
<evidence type="ECO:0000259" key="12">
    <source>
        <dbReference type="PROSITE" id="PS50850"/>
    </source>
</evidence>
<protein>
    <submittedName>
        <fullName evidence="13">Solute carrier family 2, facilitated glucose transporter member 8</fullName>
    </submittedName>
</protein>
<evidence type="ECO:0000256" key="6">
    <source>
        <dbReference type="ARBA" id="ARBA00022989"/>
    </source>
</evidence>
<dbReference type="InterPro" id="IPR005828">
    <property type="entry name" value="MFS_sugar_transport-like"/>
</dbReference>
<dbReference type="PROSITE" id="PS00216">
    <property type="entry name" value="SUGAR_TRANSPORT_1"/>
    <property type="match status" value="2"/>
</dbReference>
<dbReference type="Pfam" id="PF00083">
    <property type="entry name" value="Sugar_tr"/>
    <property type="match status" value="1"/>
</dbReference>
<feature type="transmembrane region" description="Helical" evidence="11">
    <location>
        <begin position="367"/>
        <end position="391"/>
    </location>
</feature>
<feature type="transmembrane region" description="Helical" evidence="11">
    <location>
        <begin position="333"/>
        <end position="355"/>
    </location>
</feature>
<feature type="compositionally biased region" description="Polar residues" evidence="10">
    <location>
        <begin position="32"/>
        <end position="45"/>
    </location>
</feature>
<evidence type="ECO:0000256" key="8">
    <source>
        <dbReference type="ARBA" id="ARBA00023180"/>
    </source>
</evidence>
<feature type="transmembrane region" description="Helical" evidence="11">
    <location>
        <begin position="498"/>
        <end position="520"/>
    </location>
</feature>
<feature type="transmembrane region" description="Helical" evidence="11">
    <location>
        <begin position="250"/>
        <end position="268"/>
    </location>
</feature>
<feature type="transmembrane region" description="Helical" evidence="11">
    <location>
        <begin position="164"/>
        <end position="184"/>
    </location>
</feature>
<dbReference type="InterPro" id="IPR003663">
    <property type="entry name" value="Sugar/inositol_transpt"/>
</dbReference>
<evidence type="ECO:0000256" key="11">
    <source>
        <dbReference type="SAM" id="Phobius"/>
    </source>
</evidence>
<dbReference type="Proteomes" id="UP000008237">
    <property type="component" value="Unassembled WGS sequence"/>
</dbReference>
<keyword evidence="6 11" id="KW-1133">Transmembrane helix</keyword>
<evidence type="ECO:0000256" key="1">
    <source>
        <dbReference type="ARBA" id="ARBA00004651"/>
    </source>
</evidence>
<keyword evidence="7 11" id="KW-0472">Membrane</keyword>
<dbReference type="PANTHER" id="PTHR48021:SF46">
    <property type="entry name" value="MAJOR FACILITATOR SUPERFAMILY (MFS) PROFILE DOMAIN-CONTAINING PROTEIN"/>
    <property type="match status" value="1"/>
</dbReference>
<feature type="transmembrane region" description="Helical" evidence="11">
    <location>
        <begin position="190"/>
        <end position="211"/>
    </location>
</feature>
<evidence type="ECO:0000256" key="7">
    <source>
        <dbReference type="ARBA" id="ARBA00023136"/>
    </source>
</evidence>
<dbReference type="GO" id="GO:0005886">
    <property type="term" value="C:plasma membrane"/>
    <property type="evidence" value="ECO:0007669"/>
    <property type="project" value="UniProtKB-SubCell"/>
</dbReference>
<dbReference type="OrthoDB" id="6133115at2759"/>
<dbReference type="InterPro" id="IPR005829">
    <property type="entry name" value="Sugar_transporter_CS"/>
</dbReference>
<keyword evidence="4 13" id="KW-0762">Sugar transport</keyword>
<dbReference type="PRINTS" id="PR00171">
    <property type="entry name" value="SUGRTRNSPORT"/>
</dbReference>
<evidence type="ECO:0000256" key="4">
    <source>
        <dbReference type="ARBA" id="ARBA00022597"/>
    </source>
</evidence>
<proteinExistence type="inferred from homology"/>
<evidence type="ECO:0000256" key="2">
    <source>
        <dbReference type="ARBA" id="ARBA00022448"/>
    </source>
</evidence>
<comment type="similarity">
    <text evidence="9">Belongs to the major facilitator superfamily. Sugar transporter (TC 2.A.1.1) family.</text>
</comment>
<dbReference type="EMBL" id="GL447885">
    <property type="protein sequence ID" value="EFN85747.1"/>
    <property type="molecule type" value="Genomic_DNA"/>
</dbReference>
<feature type="domain" description="Major facilitator superfamily (MFS) profile" evidence="12">
    <location>
        <begin position="96"/>
        <end position="524"/>
    </location>
</feature>
<name>E2BEY2_HARSA</name>
<comment type="subcellular location">
    <subcellularLocation>
        <location evidence="1">Cell membrane</location>
        <topology evidence="1">Multi-pass membrane protein</topology>
    </subcellularLocation>
</comment>
<feature type="transmembrane region" description="Helical" evidence="11">
    <location>
        <begin position="471"/>
        <end position="492"/>
    </location>
</feature>
<evidence type="ECO:0000313" key="14">
    <source>
        <dbReference type="Proteomes" id="UP000008237"/>
    </source>
</evidence>
<keyword evidence="8" id="KW-0325">Glycoprotein</keyword>
<feature type="transmembrane region" description="Helical" evidence="11">
    <location>
        <begin position="431"/>
        <end position="450"/>
    </location>
</feature>
<keyword evidence="3" id="KW-1003">Cell membrane</keyword>
<evidence type="ECO:0000313" key="13">
    <source>
        <dbReference type="EMBL" id="EFN85747.1"/>
    </source>
</evidence>
<keyword evidence="14" id="KW-1185">Reference proteome</keyword>
<dbReference type="GO" id="GO:0022857">
    <property type="term" value="F:transmembrane transporter activity"/>
    <property type="evidence" value="ECO:0007669"/>
    <property type="project" value="InterPro"/>
</dbReference>
<organism evidence="14">
    <name type="scientific">Harpegnathos saltator</name>
    <name type="common">Jerdon's jumping ant</name>
    <dbReference type="NCBI Taxonomy" id="610380"/>
    <lineage>
        <taxon>Eukaryota</taxon>
        <taxon>Metazoa</taxon>
        <taxon>Ecdysozoa</taxon>
        <taxon>Arthropoda</taxon>
        <taxon>Hexapoda</taxon>
        <taxon>Insecta</taxon>
        <taxon>Pterygota</taxon>
        <taxon>Neoptera</taxon>
        <taxon>Endopterygota</taxon>
        <taxon>Hymenoptera</taxon>
        <taxon>Apocrita</taxon>
        <taxon>Aculeata</taxon>
        <taxon>Formicoidea</taxon>
        <taxon>Formicidae</taxon>
        <taxon>Ponerinae</taxon>
        <taxon>Ponerini</taxon>
        <taxon>Harpegnathos</taxon>
    </lineage>
</organism>
<feature type="transmembrane region" description="Helical" evidence="11">
    <location>
        <begin position="96"/>
        <end position="115"/>
    </location>
</feature>
<dbReference type="PROSITE" id="PS00217">
    <property type="entry name" value="SUGAR_TRANSPORT_2"/>
    <property type="match status" value="1"/>
</dbReference>
<dbReference type="PANTHER" id="PTHR48021">
    <property type="match status" value="1"/>
</dbReference>
<accession>E2BEY2</accession>
<dbReference type="Gene3D" id="1.20.1250.20">
    <property type="entry name" value="MFS general substrate transporter like domains"/>
    <property type="match status" value="1"/>
</dbReference>
<dbReference type="OMA" id="RRTFTGC"/>
<feature type="region of interest" description="Disordered" evidence="10">
    <location>
        <begin position="32"/>
        <end position="84"/>
    </location>
</feature>
<reference evidence="13 14" key="1">
    <citation type="journal article" date="2010" name="Science">
        <title>Genomic comparison of the ants Camponotus floridanus and Harpegnathos saltator.</title>
        <authorList>
            <person name="Bonasio R."/>
            <person name="Zhang G."/>
            <person name="Ye C."/>
            <person name="Mutti N.S."/>
            <person name="Fang X."/>
            <person name="Qin N."/>
            <person name="Donahue G."/>
            <person name="Yang P."/>
            <person name="Li Q."/>
            <person name="Li C."/>
            <person name="Zhang P."/>
            <person name="Huang Z."/>
            <person name="Berger S.L."/>
            <person name="Reinberg D."/>
            <person name="Wang J."/>
            <person name="Liebig J."/>
        </authorList>
    </citation>
    <scope>NUCLEOTIDE SEQUENCE [LARGE SCALE GENOMIC DNA]</scope>
    <source>
        <strain evidence="13 14">R22 G/1</strain>
    </source>
</reference>
<dbReference type="AlphaFoldDB" id="E2BEY2"/>
<dbReference type="InterPro" id="IPR050549">
    <property type="entry name" value="MFS_Trehalose_Transporter"/>
</dbReference>
<dbReference type="InParanoid" id="E2BEY2"/>
<feature type="transmembrane region" description="Helical" evidence="11">
    <location>
        <begin position="135"/>
        <end position="157"/>
    </location>
</feature>
<feature type="transmembrane region" description="Helical" evidence="11">
    <location>
        <begin position="223"/>
        <end position="244"/>
    </location>
</feature>
<evidence type="ECO:0000256" key="3">
    <source>
        <dbReference type="ARBA" id="ARBA00022475"/>
    </source>
</evidence>
<evidence type="ECO:0000256" key="5">
    <source>
        <dbReference type="ARBA" id="ARBA00022692"/>
    </source>
</evidence>
<dbReference type="NCBIfam" id="TIGR00879">
    <property type="entry name" value="SP"/>
    <property type="match status" value="1"/>
</dbReference>
<evidence type="ECO:0000256" key="10">
    <source>
        <dbReference type="SAM" id="MobiDB-lite"/>
    </source>
</evidence>
<dbReference type="PROSITE" id="PS50850">
    <property type="entry name" value="MFS"/>
    <property type="match status" value="1"/>
</dbReference>
<keyword evidence="2 9" id="KW-0813">Transport</keyword>
<gene>
    <name evidence="13" type="ORF">EAI_09907</name>
</gene>
<dbReference type="InterPro" id="IPR020846">
    <property type="entry name" value="MFS_dom"/>
</dbReference>
<feature type="transmembrane region" description="Helical" evidence="11">
    <location>
        <begin position="398"/>
        <end position="419"/>
    </location>
</feature>
<dbReference type="InterPro" id="IPR036259">
    <property type="entry name" value="MFS_trans_sf"/>
</dbReference>
<keyword evidence="5 11" id="KW-0812">Transmembrane</keyword>
<dbReference type="FunFam" id="1.20.1250.20:FF:000218">
    <property type="entry name" value="facilitated trehalose transporter Tret1"/>
    <property type="match status" value="1"/>
</dbReference>
<dbReference type="SUPFAM" id="SSF103473">
    <property type="entry name" value="MFS general substrate transporter"/>
    <property type="match status" value="1"/>
</dbReference>
<feature type="compositionally biased region" description="Acidic residues" evidence="10">
    <location>
        <begin position="54"/>
        <end position="69"/>
    </location>
</feature>